<accession>A0A4D9D5U8</accession>
<comment type="caution">
    <text evidence="1">The sequence shown here is derived from an EMBL/GenBank/DDBJ whole genome shotgun (WGS) entry which is preliminary data.</text>
</comment>
<organism evidence="1 2">
    <name type="scientific">Nannochloropsis salina CCMP1776</name>
    <dbReference type="NCBI Taxonomy" id="1027361"/>
    <lineage>
        <taxon>Eukaryota</taxon>
        <taxon>Sar</taxon>
        <taxon>Stramenopiles</taxon>
        <taxon>Ochrophyta</taxon>
        <taxon>Eustigmatophyceae</taxon>
        <taxon>Eustigmatales</taxon>
        <taxon>Monodopsidaceae</taxon>
        <taxon>Microchloropsis</taxon>
        <taxon>Microchloropsis salina</taxon>
    </lineage>
</organism>
<dbReference type="AlphaFoldDB" id="A0A4D9D5U8"/>
<protein>
    <submittedName>
        <fullName evidence="1">Uncharacterized protein</fullName>
    </submittedName>
</protein>
<reference evidence="1 2" key="1">
    <citation type="submission" date="2019-01" db="EMBL/GenBank/DDBJ databases">
        <title>Nuclear Genome Assembly of the Microalgal Biofuel strain Nannochloropsis salina CCMP1776.</title>
        <authorList>
            <person name="Hovde B."/>
        </authorList>
    </citation>
    <scope>NUCLEOTIDE SEQUENCE [LARGE SCALE GENOMIC DNA]</scope>
    <source>
        <strain evidence="1 2">CCMP1776</strain>
    </source>
</reference>
<sequence length="68" mass="7717">MPCLPPVPSVAARRSRTAILAELRWVNSSLRQRVRFLRAQRKLQSLGHHEDDTGRAIHWEYSAPAAAN</sequence>
<dbReference type="Proteomes" id="UP000355283">
    <property type="component" value="Unassembled WGS sequence"/>
</dbReference>
<dbReference type="EMBL" id="SDOX01000006">
    <property type="protein sequence ID" value="TFJ87091.1"/>
    <property type="molecule type" value="Genomic_DNA"/>
</dbReference>
<dbReference type="OrthoDB" id="10497072at2759"/>
<keyword evidence="2" id="KW-1185">Reference proteome</keyword>
<proteinExistence type="predicted"/>
<gene>
    <name evidence="1" type="ORF">NSK_001425</name>
</gene>
<name>A0A4D9D5U8_9STRA</name>
<evidence type="ECO:0000313" key="1">
    <source>
        <dbReference type="EMBL" id="TFJ87091.1"/>
    </source>
</evidence>
<evidence type="ECO:0000313" key="2">
    <source>
        <dbReference type="Proteomes" id="UP000355283"/>
    </source>
</evidence>